<accession>A0A1Z5KP67</accession>
<evidence type="ECO:0000313" key="1">
    <source>
        <dbReference type="EMBL" id="GAX28103.1"/>
    </source>
</evidence>
<gene>
    <name evidence="1" type="ORF">FisN_2Hu075</name>
</gene>
<evidence type="ECO:0000313" key="2">
    <source>
        <dbReference type="Proteomes" id="UP000198406"/>
    </source>
</evidence>
<keyword evidence="2" id="KW-1185">Reference proteome</keyword>
<dbReference type="SUPFAM" id="SSF52047">
    <property type="entry name" value="RNI-like"/>
    <property type="match status" value="1"/>
</dbReference>
<reference evidence="1 2" key="1">
    <citation type="journal article" date="2015" name="Plant Cell">
        <title>Oil accumulation by the oleaginous diatom Fistulifera solaris as revealed by the genome and transcriptome.</title>
        <authorList>
            <person name="Tanaka T."/>
            <person name="Maeda Y."/>
            <person name="Veluchamy A."/>
            <person name="Tanaka M."/>
            <person name="Abida H."/>
            <person name="Marechal E."/>
            <person name="Bowler C."/>
            <person name="Muto M."/>
            <person name="Sunaga Y."/>
            <person name="Tanaka M."/>
            <person name="Yoshino T."/>
            <person name="Taniguchi T."/>
            <person name="Fukuda Y."/>
            <person name="Nemoto M."/>
            <person name="Matsumoto M."/>
            <person name="Wong P.S."/>
            <person name="Aburatani S."/>
            <person name="Fujibuchi W."/>
        </authorList>
    </citation>
    <scope>NUCLEOTIDE SEQUENCE [LARGE SCALE GENOMIC DNA]</scope>
    <source>
        <strain evidence="1 2">JPCC DA0580</strain>
    </source>
</reference>
<name>A0A1Z5KP67_FISSO</name>
<dbReference type="AlphaFoldDB" id="A0A1Z5KP67"/>
<sequence>MQTMMKDQFLDEANETLGDFLLRLRDDESPLWVMKGSAFVASKRIINRFGYHPMLVLAFENQYLHAFVIFVHGKDEESATNAATIVLNLQDDIFDMVKLSSEKVDYRMHLPFSCHQIQSILQTNPQREYKLENYELTKQQAWTLSTTDISTRLSFTQCRFVDGGGSFCVGSSCRFTPYQMLSFDQSIPFHEDSWHELCRLLDEGSVGRVRTLCLRNIVFDGRFAMSSIPNVEKLSLECCFFEDLRPLKHLIKAVASGRVKHTLVLSGIGCDSCDERRHYELLLETVGRSDLQQLEIVGAIDEDDSEWLSLALIRVLERNRRLVKLVLGEYHLLGERWQHLLKAAAQHPRLLSIECETLGLGCEKEYLMKYMTPPIKSLCQENEKNLQVLLPSLILEEDYDSGLEDDSGESISRSPLSRGSLLFDTGECTLDDCRRTFIKTAPTGVQGDNSLKKMLSKSIVFDNLLEKTTPVMPQLDQRLQPSKLMQI</sequence>
<dbReference type="EMBL" id="BDSP01000264">
    <property type="protein sequence ID" value="GAX28103.1"/>
    <property type="molecule type" value="Genomic_DNA"/>
</dbReference>
<dbReference type="Proteomes" id="UP000198406">
    <property type="component" value="Unassembled WGS sequence"/>
</dbReference>
<dbReference type="InParanoid" id="A0A1Z5KP67"/>
<organism evidence="1 2">
    <name type="scientific">Fistulifera solaris</name>
    <name type="common">Oleaginous diatom</name>
    <dbReference type="NCBI Taxonomy" id="1519565"/>
    <lineage>
        <taxon>Eukaryota</taxon>
        <taxon>Sar</taxon>
        <taxon>Stramenopiles</taxon>
        <taxon>Ochrophyta</taxon>
        <taxon>Bacillariophyta</taxon>
        <taxon>Bacillariophyceae</taxon>
        <taxon>Bacillariophycidae</taxon>
        <taxon>Naviculales</taxon>
        <taxon>Naviculaceae</taxon>
        <taxon>Fistulifera</taxon>
    </lineage>
</organism>
<proteinExistence type="predicted"/>
<protein>
    <submittedName>
        <fullName evidence="1">Uncharacterized protein</fullName>
    </submittedName>
</protein>
<comment type="caution">
    <text evidence="1">The sequence shown here is derived from an EMBL/GenBank/DDBJ whole genome shotgun (WGS) entry which is preliminary data.</text>
</comment>